<dbReference type="FunCoup" id="I2H027">
    <property type="interactions" value="747"/>
</dbReference>
<dbReference type="EMBL" id="HE806317">
    <property type="protein sequence ID" value="CCH59729.1"/>
    <property type="molecule type" value="Genomic_DNA"/>
</dbReference>
<dbReference type="InterPro" id="IPR005024">
    <property type="entry name" value="Snf7_fam"/>
</dbReference>
<comment type="subcellular location">
    <subcellularLocation>
        <location evidence="1">Endosome</location>
    </subcellularLocation>
</comment>
<keyword evidence="6" id="KW-0175">Coiled coil</keyword>
<dbReference type="Gene3D" id="1.10.287.1060">
    <property type="entry name" value="ESAT-6-like"/>
    <property type="match status" value="1"/>
</dbReference>
<evidence type="ECO:0000256" key="2">
    <source>
        <dbReference type="ARBA" id="ARBA00006190"/>
    </source>
</evidence>
<dbReference type="RefSeq" id="XP_004179248.1">
    <property type="nucleotide sequence ID" value="XM_004179200.1"/>
</dbReference>
<organism evidence="8 9">
    <name type="scientific">Henningerozyma blattae (strain ATCC 34711 / CBS 6284 / DSM 70876 / NBRC 10599 / NRRL Y-10934 / UCD 77-7)</name>
    <name type="common">Yeast</name>
    <name type="synonym">Tetrapisispora blattae</name>
    <dbReference type="NCBI Taxonomy" id="1071380"/>
    <lineage>
        <taxon>Eukaryota</taxon>
        <taxon>Fungi</taxon>
        <taxon>Dikarya</taxon>
        <taxon>Ascomycota</taxon>
        <taxon>Saccharomycotina</taxon>
        <taxon>Saccharomycetes</taxon>
        <taxon>Saccharomycetales</taxon>
        <taxon>Saccharomycetaceae</taxon>
        <taxon>Henningerozyma</taxon>
    </lineage>
</organism>
<reference evidence="8 9" key="1">
    <citation type="journal article" date="2011" name="Proc. Natl. Acad. Sci. U.S.A.">
        <title>Evolutionary erosion of yeast sex chromosomes by mating-type switching accidents.</title>
        <authorList>
            <person name="Gordon J.L."/>
            <person name="Armisen D."/>
            <person name="Proux-Wera E."/>
            <person name="Oheigeartaigh S.S."/>
            <person name="Byrne K.P."/>
            <person name="Wolfe K.H."/>
        </authorList>
    </citation>
    <scope>NUCLEOTIDE SEQUENCE [LARGE SCALE GENOMIC DNA]</scope>
    <source>
        <strain evidence="9">ATCC 34711 / CBS 6284 / DSM 70876 / NBRC 10599 / NRRL Y-10934 / UCD 77-7</strain>
    </source>
</reference>
<accession>I2H027</accession>
<evidence type="ECO:0000256" key="7">
    <source>
        <dbReference type="SAM" id="MobiDB-lite"/>
    </source>
</evidence>
<dbReference type="Gene3D" id="6.10.250.1710">
    <property type="match status" value="1"/>
</dbReference>
<evidence type="ECO:0000256" key="4">
    <source>
        <dbReference type="ARBA" id="ARBA00040017"/>
    </source>
</evidence>
<protein>
    <recommendedName>
        <fullName evidence="4">Vacuolar-sorting protein SNF7</fullName>
    </recommendedName>
    <alternativeName>
        <fullName evidence="5">Vacuolar protein-sorting-associated protein 32</fullName>
    </alternativeName>
</protein>
<dbReference type="GO" id="GO:0005771">
    <property type="term" value="C:multivesicular body"/>
    <property type="evidence" value="ECO:0007669"/>
    <property type="project" value="TreeGrafter"/>
</dbReference>
<dbReference type="InParanoid" id="I2H027"/>
<dbReference type="GO" id="GO:0061709">
    <property type="term" value="P:reticulophagy"/>
    <property type="evidence" value="ECO:0007669"/>
    <property type="project" value="EnsemblFungi"/>
</dbReference>
<keyword evidence="3" id="KW-0967">Endosome</keyword>
<dbReference type="OrthoDB" id="5592979at2759"/>
<proteinExistence type="inferred from homology"/>
<dbReference type="STRING" id="1071380.I2H027"/>
<dbReference type="PANTHER" id="PTHR22761">
    <property type="entry name" value="CHARGED MULTIVESICULAR BODY PROTEIN"/>
    <property type="match status" value="1"/>
</dbReference>
<dbReference type="GO" id="GO:0000815">
    <property type="term" value="C:ESCRT III complex"/>
    <property type="evidence" value="ECO:0007669"/>
    <property type="project" value="EnsemblFungi"/>
</dbReference>
<dbReference type="Pfam" id="PF03357">
    <property type="entry name" value="Snf7"/>
    <property type="match status" value="1"/>
</dbReference>
<dbReference type="GO" id="GO:0005829">
    <property type="term" value="C:cytosol"/>
    <property type="evidence" value="ECO:0007669"/>
    <property type="project" value="EnsemblFungi"/>
</dbReference>
<dbReference type="eggNOG" id="KOG1656">
    <property type="taxonomic scope" value="Eukaryota"/>
</dbReference>
<dbReference type="PANTHER" id="PTHR22761:SF10">
    <property type="entry name" value="GH13992P"/>
    <property type="match status" value="1"/>
</dbReference>
<dbReference type="OMA" id="MKQIHGG"/>
<feature type="compositionally biased region" description="Acidic residues" evidence="7">
    <location>
        <begin position="229"/>
        <end position="238"/>
    </location>
</feature>
<dbReference type="Proteomes" id="UP000002866">
    <property type="component" value="Chromosome 2"/>
</dbReference>
<dbReference type="GO" id="GO:0007031">
    <property type="term" value="P:peroxisome organization"/>
    <property type="evidence" value="ECO:0007669"/>
    <property type="project" value="EnsemblFungi"/>
</dbReference>
<dbReference type="GeneID" id="14493930"/>
<dbReference type="GO" id="GO:1904669">
    <property type="term" value="P:ATP export"/>
    <property type="evidence" value="ECO:0007669"/>
    <property type="project" value="EnsemblFungi"/>
</dbReference>
<keyword evidence="9" id="KW-1185">Reference proteome</keyword>
<feature type="region of interest" description="Disordered" evidence="7">
    <location>
        <begin position="191"/>
        <end position="238"/>
    </location>
</feature>
<dbReference type="GO" id="GO:0070676">
    <property type="term" value="P:intralumenal vesicle formation"/>
    <property type="evidence" value="ECO:0007669"/>
    <property type="project" value="EnsemblFungi"/>
</dbReference>
<dbReference type="AlphaFoldDB" id="I2H027"/>
<feature type="compositionally biased region" description="Gly residues" evidence="7">
    <location>
        <begin position="1"/>
        <end position="11"/>
    </location>
</feature>
<dbReference type="HOGENOM" id="CLU_071097_1_1_1"/>
<evidence type="ECO:0000256" key="1">
    <source>
        <dbReference type="ARBA" id="ARBA00004177"/>
    </source>
</evidence>
<evidence type="ECO:0000256" key="6">
    <source>
        <dbReference type="SAM" id="Coils"/>
    </source>
</evidence>
<name>I2H027_HENB6</name>
<dbReference type="GO" id="GO:0009898">
    <property type="term" value="C:cytoplasmic side of plasma membrane"/>
    <property type="evidence" value="ECO:0007669"/>
    <property type="project" value="TreeGrafter"/>
</dbReference>
<evidence type="ECO:0000256" key="3">
    <source>
        <dbReference type="ARBA" id="ARBA00022753"/>
    </source>
</evidence>
<sequence length="250" mass="28279">MWNYFFGGGGSSSLDDSSRSNKKDLPKKAIVELREHINLLTKKQNHLQTQIDNQTTQIKAYLNKGQKLQAKNSLKRRKIFENQLEKLNGQIDSLEQQLFSIESANLNLETMRAMKQGANAMKSIHKGMDIDKVDDTMDDIREQVELGEEISDAISRPLFTNGLSNDLIDEDELDNELEALAEDTTHEEALKTTQEVNTPKLAKTKAQELPNIPSNKIKDSQIAQNPVAVDEEEDDEDERALRELQAEMGL</sequence>
<dbReference type="GO" id="GO:0043328">
    <property type="term" value="P:protein transport to vacuole involved in ubiquitin-dependent protein catabolic process via the multivesicular body sorting pathway"/>
    <property type="evidence" value="ECO:0007669"/>
    <property type="project" value="EnsemblFungi"/>
</dbReference>
<dbReference type="GO" id="GO:0042802">
    <property type="term" value="F:identical protein binding"/>
    <property type="evidence" value="ECO:0007669"/>
    <property type="project" value="EnsemblFungi"/>
</dbReference>
<evidence type="ECO:0000256" key="5">
    <source>
        <dbReference type="ARBA" id="ARBA00042586"/>
    </source>
</evidence>
<feature type="coiled-coil region" evidence="6">
    <location>
        <begin position="70"/>
        <end position="104"/>
    </location>
</feature>
<evidence type="ECO:0000313" key="9">
    <source>
        <dbReference type="Proteomes" id="UP000002866"/>
    </source>
</evidence>
<dbReference type="KEGG" id="tbl:TBLA_0B09140"/>
<comment type="similarity">
    <text evidence="2">Belongs to the SNF7 family.</text>
</comment>
<gene>
    <name evidence="8" type="primary">TBLA0B09140</name>
    <name evidence="8" type="ORF">TBLA_0B09140</name>
</gene>
<evidence type="ECO:0000313" key="8">
    <source>
        <dbReference type="EMBL" id="CCH59729.1"/>
    </source>
</evidence>
<feature type="region of interest" description="Disordered" evidence="7">
    <location>
        <begin position="1"/>
        <end position="22"/>
    </location>
</feature>